<organism evidence="4 5">
    <name type="scientific">Parafrankia soli</name>
    <dbReference type="NCBI Taxonomy" id="2599596"/>
    <lineage>
        <taxon>Bacteria</taxon>
        <taxon>Bacillati</taxon>
        <taxon>Actinomycetota</taxon>
        <taxon>Actinomycetes</taxon>
        <taxon>Frankiales</taxon>
        <taxon>Frankiaceae</taxon>
        <taxon>Parafrankia</taxon>
    </lineage>
</organism>
<dbReference type="GO" id="GO:0008239">
    <property type="term" value="F:dipeptidyl-peptidase activity"/>
    <property type="evidence" value="ECO:0007669"/>
    <property type="project" value="InterPro"/>
</dbReference>
<dbReference type="Pfam" id="PF08530">
    <property type="entry name" value="PepX_C"/>
    <property type="match status" value="1"/>
</dbReference>
<protein>
    <submittedName>
        <fullName evidence="4">Peptidase S15</fullName>
    </submittedName>
</protein>
<dbReference type="OrthoDB" id="5240615at2"/>
<proteinExistence type="predicted"/>
<feature type="chain" id="PRO_5039189166" evidence="2">
    <location>
        <begin position="29"/>
        <end position="555"/>
    </location>
</feature>
<dbReference type="NCBIfam" id="TIGR00976">
    <property type="entry name" value="CocE_NonD"/>
    <property type="match status" value="1"/>
</dbReference>
<evidence type="ECO:0000259" key="3">
    <source>
        <dbReference type="SMART" id="SM00939"/>
    </source>
</evidence>
<evidence type="ECO:0000313" key="4">
    <source>
        <dbReference type="EMBL" id="OHV28519.1"/>
    </source>
</evidence>
<dbReference type="InterPro" id="IPR005674">
    <property type="entry name" value="CocE/Ser_esterase"/>
</dbReference>
<dbReference type="Gene3D" id="2.60.120.260">
    <property type="entry name" value="Galactose-binding domain-like"/>
    <property type="match status" value="1"/>
</dbReference>
<dbReference type="InterPro" id="IPR029058">
    <property type="entry name" value="AB_hydrolase_fold"/>
</dbReference>
<keyword evidence="5" id="KW-1185">Reference proteome</keyword>
<dbReference type="SUPFAM" id="SSF53474">
    <property type="entry name" value="alpha/beta-Hydrolases"/>
    <property type="match status" value="1"/>
</dbReference>
<feature type="domain" description="Xaa-Pro dipeptidyl-peptidase C-terminal" evidence="3">
    <location>
        <begin position="340"/>
        <end position="550"/>
    </location>
</feature>
<dbReference type="AlphaFoldDB" id="A0A1S1Q4L7"/>
<dbReference type="RefSeq" id="WP_071063399.1">
    <property type="nucleotide sequence ID" value="NZ_MAXA01000212.1"/>
</dbReference>
<dbReference type="InterPro" id="IPR013736">
    <property type="entry name" value="Xaa-Pro_dipept_C"/>
</dbReference>
<evidence type="ECO:0000256" key="1">
    <source>
        <dbReference type="ARBA" id="ARBA00022801"/>
    </source>
</evidence>
<keyword evidence="1" id="KW-0378">Hydrolase</keyword>
<dbReference type="SMART" id="SM00939">
    <property type="entry name" value="PepX_C"/>
    <property type="match status" value="1"/>
</dbReference>
<dbReference type="Gene3D" id="3.40.50.1820">
    <property type="entry name" value="alpha/beta hydrolase"/>
    <property type="match status" value="2"/>
</dbReference>
<gene>
    <name evidence="4" type="ORF">BBK14_17955</name>
</gene>
<name>A0A1S1Q4L7_9ACTN</name>
<comment type="caution">
    <text evidence="4">The sequence shown here is derived from an EMBL/GenBank/DDBJ whole genome shotgun (WGS) entry which is preliminary data.</text>
</comment>
<sequence>MARCAPTFIRRFAPVAALAVAASLSASALSATAGIAAPSTSPPTPVLARPLSADTQAWWNYDRPATYQTVSTETTVPARDGTPLSCTLVRPATNGAPAVGTFPGLVVEFTPYTALRASYVASEATYFATHGYNALVCNLRGTGGSGGTWQHAMSPQDGKDARDLVEWLAVQPFSNGRIGMTGESYGGDTTYAAAINQPPHLVAIAPLQSPADLYSDVIYPGGIKTTEGGSIDNWPDTAQLISGGAINAEAEYAANRAHPTYDDYWQSRSFVGRHHAINVPIFAMGGWVDQYFRSGQFTNIEGALGRTWAIYGQWPHQAPLRYPSCGRVCNSEGLSPGITLAWFDHWVMRIPNVPIPPRPTLVSYAGASPGTTSAGWREIIGYRPTGTTTRAFTLNPDGSLGAASPTAGTRTFHQPQDPSTAGGSVLFQTSALTAPTALFGRPTLTLRARLSGPDANLYVELLDVGPDGTETLVNNGFLRASHRISSVVPTPVPTGAPVTLTVPIRPDDWQFGAGHRIAVRVSGGVSTMLTQNPTPVDVTVATGVGGSALTLPTVA</sequence>
<accession>A0A1S1Q4L7</accession>
<feature type="signal peptide" evidence="2">
    <location>
        <begin position="1"/>
        <end position="28"/>
    </location>
</feature>
<dbReference type="EMBL" id="MAXA01000212">
    <property type="protein sequence ID" value="OHV28519.1"/>
    <property type="molecule type" value="Genomic_DNA"/>
</dbReference>
<keyword evidence="2" id="KW-0732">Signal</keyword>
<evidence type="ECO:0000256" key="2">
    <source>
        <dbReference type="SAM" id="SignalP"/>
    </source>
</evidence>
<dbReference type="Pfam" id="PF02129">
    <property type="entry name" value="Peptidase_S15"/>
    <property type="match status" value="1"/>
</dbReference>
<reference evidence="5" key="1">
    <citation type="submission" date="2016-07" db="EMBL/GenBank/DDBJ databases">
        <title>Frankia sp. NRRL B-16219 Genome sequencing.</title>
        <authorList>
            <person name="Ghodhbane-Gtari F."/>
            <person name="Swanson E."/>
            <person name="Gueddou A."/>
            <person name="Louati M."/>
            <person name="Nouioui I."/>
            <person name="Hezbri K."/>
            <person name="Abebe-Akele F."/>
            <person name="Simpson S."/>
            <person name="Morris K."/>
            <person name="Thomas K."/>
            <person name="Gtari M."/>
            <person name="Tisa L.S."/>
        </authorList>
    </citation>
    <scope>NUCLEOTIDE SEQUENCE [LARGE SCALE GENOMIC DNA]</scope>
    <source>
        <strain evidence="5">NRRL B-16219</strain>
    </source>
</reference>
<evidence type="ECO:0000313" key="5">
    <source>
        <dbReference type="Proteomes" id="UP000179769"/>
    </source>
</evidence>
<dbReference type="Proteomes" id="UP000179769">
    <property type="component" value="Unassembled WGS sequence"/>
</dbReference>
<dbReference type="InterPro" id="IPR000383">
    <property type="entry name" value="Xaa-Pro-like_dom"/>
</dbReference>
<dbReference type="SUPFAM" id="SSF49785">
    <property type="entry name" value="Galactose-binding domain-like"/>
    <property type="match status" value="1"/>
</dbReference>
<dbReference type="InterPro" id="IPR008979">
    <property type="entry name" value="Galactose-bd-like_sf"/>
</dbReference>